<dbReference type="InterPro" id="IPR016024">
    <property type="entry name" value="ARM-type_fold"/>
</dbReference>
<dbReference type="Proteomes" id="UP000752171">
    <property type="component" value="Unassembled WGS sequence"/>
</dbReference>
<organism evidence="3 4">
    <name type="scientific">Astyanax mexicanus</name>
    <name type="common">Blind cave fish</name>
    <name type="synonym">Astyanax fasciatus mexicanus</name>
    <dbReference type="NCBI Taxonomy" id="7994"/>
    <lineage>
        <taxon>Eukaryota</taxon>
        <taxon>Metazoa</taxon>
        <taxon>Chordata</taxon>
        <taxon>Craniata</taxon>
        <taxon>Vertebrata</taxon>
        <taxon>Euteleostomi</taxon>
        <taxon>Actinopterygii</taxon>
        <taxon>Neopterygii</taxon>
        <taxon>Teleostei</taxon>
        <taxon>Ostariophysi</taxon>
        <taxon>Characiformes</taxon>
        <taxon>Characoidei</taxon>
        <taxon>Acestrorhamphidae</taxon>
        <taxon>Acestrorhamphinae</taxon>
        <taxon>Astyanax</taxon>
    </lineage>
</organism>
<dbReference type="PANTHER" id="PTHR14014:SF0">
    <property type="entry name" value="TELOMERE REPEATS-BINDING BOUQUET FORMATION PROTEIN 1"/>
    <property type="match status" value="1"/>
</dbReference>
<accession>A0A8B9K3G0</accession>
<feature type="compositionally biased region" description="Polar residues" evidence="1">
    <location>
        <begin position="583"/>
        <end position="593"/>
    </location>
</feature>
<reference evidence="3" key="2">
    <citation type="submission" date="2025-05" db="UniProtKB">
        <authorList>
            <consortium name="Ensembl"/>
        </authorList>
    </citation>
    <scope>IDENTIFICATION</scope>
</reference>
<dbReference type="PANTHER" id="PTHR14014">
    <property type="entry name" value="TELOMERE REPEATS-BINDING BOUQUET FORMATION PROTEIN 1"/>
    <property type="match status" value="1"/>
</dbReference>
<dbReference type="Gene3D" id="1.25.10.10">
    <property type="entry name" value="Leucine-rich Repeat Variant"/>
    <property type="match status" value="2"/>
</dbReference>
<dbReference type="OrthoDB" id="608866at2759"/>
<evidence type="ECO:0000313" key="5">
    <source>
        <dbReference type="Proteomes" id="UP000752171"/>
    </source>
</evidence>
<dbReference type="GO" id="GO:0070197">
    <property type="term" value="P:meiotic attachment of telomere to nuclear envelope"/>
    <property type="evidence" value="ECO:0007669"/>
    <property type="project" value="InterPro"/>
</dbReference>
<feature type="region of interest" description="Disordered" evidence="1">
    <location>
        <begin position="516"/>
        <end position="626"/>
    </location>
</feature>
<dbReference type="Gene3D" id="1.10.10.60">
    <property type="entry name" value="Homeodomain-like"/>
    <property type="match status" value="1"/>
</dbReference>
<gene>
    <name evidence="3" type="primary">terb1</name>
    <name evidence="2" type="synonym">CCDC79</name>
    <name evidence="2" type="ORF">AMEX_G12086</name>
</gene>
<dbReference type="Proteomes" id="UP000694621">
    <property type="component" value="Unplaced"/>
</dbReference>
<evidence type="ECO:0000313" key="4">
    <source>
        <dbReference type="Proteomes" id="UP000694621"/>
    </source>
</evidence>
<evidence type="ECO:0000256" key="1">
    <source>
        <dbReference type="SAM" id="MobiDB-lite"/>
    </source>
</evidence>
<reference evidence="2 5" key="1">
    <citation type="submission" date="2021-07" db="EMBL/GenBank/DDBJ databases">
        <authorList>
            <person name="Imarazene B."/>
            <person name="Zahm M."/>
            <person name="Klopp C."/>
            <person name="Cabau C."/>
            <person name="Beille S."/>
            <person name="Jouanno E."/>
            <person name="Castinel A."/>
            <person name="Lluch J."/>
            <person name="Gil L."/>
            <person name="Kuchtly C."/>
            <person name="Lopez Roques C."/>
            <person name="Donnadieu C."/>
            <person name="Parrinello H."/>
            <person name="Journot L."/>
            <person name="Du K."/>
            <person name="Schartl M."/>
            <person name="Retaux S."/>
            <person name="Guiguen Y."/>
        </authorList>
    </citation>
    <scope>NUCLEOTIDE SEQUENCE [LARGE SCALE GENOMIC DNA]</scope>
    <source>
        <strain evidence="2">Pach_M1</strain>
        <tissue evidence="2">Testis</tissue>
    </source>
</reference>
<dbReference type="AlphaFoldDB" id="A0A8B9K3G0"/>
<proteinExistence type="predicted"/>
<dbReference type="InterPro" id="IPR009057">
    <property type="entry name" value="Homeodomain-like_sf"/>
</dbReference>
<dbReference type="Ensembl" id="ENSAMXT00005032752.1">
    <property type="protein sequence ID" value="ENSAMXP00005029890.1"/>
    <property type="gene ID" value="ENSAMXG00005014749.1"/>
</dbReference>
<evidence type="ECO:0000313" key="2">
    <source>
        <dbReference type="EMBL" id="KAG9273002.1"/>
    </source>
</evidence>
<name>A0A8B9K3G0_ASTMX</name>
<dbReference type="SUPFAM" id="SSF46689">
    <property type="entry name" value="Homeodomain-like"/>
    <property type="match status" value="1"/>
</dbReference>
<feature type="compositionally biased region" description="Basic and acidic residues" evidence="1">
    <location>
        <begin position="524"/>
        <end position="563"/>
    </location>
</feature>
<dbReference type="InterPro" id="IPR042359">
    <property type="entry name" value="TERB1"/>
</dbReference>
<feature type="compositionally biased region" description="Basic and acidic residues" evidence="1">
    <location>
        <begin position="596"/>
        <end position="609"/>
    </location>
</feature>
<sequence>MNSVSGTQRENISSACPNILNEIKTDLRLLLNCMKYQMKCPDSQKQALLTIVSICQQNRQNVEFFKEIGGVKYIYNLSRSSHYSAVKETALFTLGSLAEVNESCKQALCTMETFTGLAECMKAEESSTQKRVTVYLLCVLVSNNRLGQSLAKASGCIDILLQLLRDCFPVSGGPNELLPLWTSVSSALCGCVNNPQNEENQHVCMCVFPLVNAWLLQVSVSKAELAQPICSFISMTVANNTHAQEYFASVGGLVTLTNTLASVVAQCRNNATACKLAAMITRTLSACIADNEALAPVLSELWVVPDLLLLLSSPNLNQRDQLTVVLTLGQCTDACVEHLSQLLLGGGLPLMISLLTDTNDEEVRKAAIFVLHTCKKITESLGGDTLDQNKECDLQKHWQSALEILQRIQRLEKGQLACTEDERWGKYMENSPDRHTQSVLLRPACPAECEEELWEGSVVRKVKGRSSVYKEESDGENILHINTTSTQPQDRPVTTQRMQNLEPMRHVRRQIFRDFDKSLSSSQMRDEPQDLRGPVRAEKKKSELQMRRQQEMKKRDEREETVKMKAHCSRSRRTDTGTVDWPNGNSEKVTCTKSPAEGDRGMKSPDIFRHPAPMKRRQQRQAPSEDELSLCSELLESEIERILITPAVPKPSKLRCAACVRGKDEVDSRSLGAVVRSCRCLCEFHLVLQQAEDDYKKSLRRGRAVHTVINLTPLKRPCETEESNMEKRNVSSLSKTLEDGKETCSDIHKKRRNYSVDELGFLDEGVKRFGNSWNSILWAYPFQQGRTNVDLAKKYRKIKQGLAQAPDLLTLDSAEQRVH</sequence>
<dbReference type="EMBL" id="JAICCE010000009">
    <property type="protein sequence ID" value="KAG9273002.1"/>
    <property type="molecule type" value="Genomic_DNA"/>
</dbReference>
<protein>
    <submittedName>
        <fullName evidence="2">Telomere repeats-binding bouquet formation protein 1</fullName>
    </submittedName>
</protein>
<dbReference type="GO" id="GO:0007129">
    <property type="term" value="P:homologous chromosome pairing at meiosis"/>
    <property type="evidence" value="ECO:0007669"/>
    <property type="project" value="TreeGrafter"/>
</dbReference>
<dbReference type="InterPro" id="IPR011989">
    <property type="entry name" value="ARM-like"/>
</dbReference>
<evidence type="ECO:0000313" key="3">
    <source>
        <dbReference type="Ensembl" id="ENSAMXP00005029890.1"/>
    </source>
</evidence>
<dbReference type="SUPFAM" id="SSF48371">
    <property type="entry name" value="ARM repeat"/>
    <property type="match status" value="1"/>
</dbReference>